<dbReference type="SUPFAM" id="SSF53098">
    <property type="entry name" value="Ribonuclease H-like"/>
    <property type="match status" value="1"/>
</dbReference>
<dbReference type="AlphaFoldDB" id="A0A6B2KYJ1"/>
<organism evidence="4">
    <name type="scientific">Arcella intermedia</name>
    <dbReference type="NCBI Taxonomy" id="1963864"/>
    <lineage>
        <taxon>Eukaryota</taxon>
        <taxon>Amoebozoa</taxon>
        <taxon>Tubulinea</taxon>
        <taxon>Elardia</taxon>
        <taxon>Arcellinida</taxon>
        <taxon>Sphaerothecina</taxon>
        <taxon>Arcellidae</taxon>
        <taxon>Arcella</taxon>
    </lineage>
</organism>
<evidence type="ECO:0008006" key="5">
    <source>
        <dbReference type="Google" id="ProtNLM"/>
    </source>
</evidence>
<dbReference type="InterPro" id="IPR012337">
    <property type="entry name" value="RNaseH-like_sf"/>
</dbReference>
<comment type="similarity">
    <text evidence="1">Belongs to the argonaute family.</text>
</comment>
<dbReference type="Gene3D" id="3.40.50.2300">
    <property type="match status" value="1"/>
</dbReference>
<protein>
    <recommendedName>
        <fullName evidence="5">Piwi domain-containing protein</fullName>
    </recommendedName>
</protein>
<dbReference type="Gene3D" id="2.170.260.10">
    <property type="entry name" value="paz domain"/>
    <property type="match status" value="1"/>
</dbReference>
<sequence>MHSPLPEDAIRLASRDPILVGSTEHSVSISSVALLSSKSPADWPSISQALNVAFGVAMDKSGMRRIGRSYFFLTPLSDKYLDEMASKILVLPGFFTELSFKLLGGKPCISLIVDPTSKVLSRTTVLDTISAIQEEVPTKQLLSRLEAELYGQVIMTKYDYQSYTLEEVDYDMSPMSSFHLDREDRDITFLEYYKLKGITIRYEDQPLIKVTSRQKTIYLIPELCLLTTLDPKVKADVPKVCSIKPPDRVLRMSCLLDLLEANKDSQNLLKKFSIAPQKAPINTLKTATAKAPRIQIVGSESFNPVEGGWGPRTKGLKFGKTLLPDLKLLVTVEDGGRNDYKPIIEDIQRELTTKNAVASVQVKYIVVPRNAFHSSVLTDGIKQVLKSGSGFWIAILDKRQNNKAKYEDVKTTSLNEQLKSQCLTEDKLWKTKGFIIANLMKQIVNKMGFLCWTVDLVGTCPSLPNETLFVGIDVYHAPKVFSKGKTTRRSSVAAFVAVFLKNGSFQFFNDVSVLEGGKELHGQRDNNEEKTDYLKKFLRRIAEEHKIVPKQVIVYRDGVGDGQMEIVKGTEVIQVQAAFPKTLVDFVVVKKRIHNKFIVAKEGNYFNPAPGTVVNDLQNVDEKDAFYLISTSSTISTVKPVHYVFLIKQSQIPMADFQNLTFALCHLYPNWPDAIKLPLPTQLAHKLAWQVGECFKPRDTKDNKQLTMGPSLFKSMHYL</sequence>
<name>A0A6B2KYJ1_9EUKA</name>
<evidence type="ECO:0000313" key="4">
    <source>
        <dbReference type="EMBL" id="NDV29668.1"/>
    </source>
</evidence>
<dbReference type="Gene3D" id="3.30.420.10">
    <property type="entry name" value="Ribonuclease H-like superfamily/Ribonuclease H"/>
    <property type="match status" value="1"/>
</dbReference>
<dbReference type="PROSITE" id="PS50821">
    <property type="entry name" value="PAZ"/>
    <property type="match status" value="1"/>
</dbReference>
<dbReference type="GO" id="GO:0003723">
    <property type="term" value="F:RNA binding"/>
    <property type="evidence" value="ECO:0007669"/>
    <property type="project" value="InterPro"/>
</dbReference>
<feature type="domain" description="PAZ" evidence="2">
    <location>
        <begin position="124"/>
        <end position="228"/>
    </location>
</feature>
<evidence type="ECO:0000259" key="3">
    <source>
        <dbReference type="PROSITE" id="PS50822"/>
    </source>
</evidence>
<dbReference type="EMBL" id="GIBP01000699">
    <property type="protein sequence ID" value="NDV29668.1"/>
    <property type="molecule type" value="Transcribed_RNA"/>
</dbReference>
<proteinExistence type="inferred from homology"/>
<dbReference type="Pfam" id="PF02171">
    <property type="entry name" value="Piwi"/>
    <property type="match status" value="1"/>
</dbReference>
<evidence type="ECO:0000259" key="2">
    <source>
        <dbReference type="PROSITE" id="PS50821"/>
    </source>
</evidence>
<dbReference type="Pfam" id="PF02170">
    <property type="entry name" value="PAZ"/>
    <property type="match status" value="1"/>
</dbReference>
<dbReference type="InterPro" id="IPR003100">
    <property type="entry name" value="PAZ_dom"/>
</dbReference>
<dbReference type="SMART" id="SM00950">
    <property type="entry name" value="Piwi"/>
    <property type="match status" value="1"/>
</dbReference>
<dbReference type="SUPFAM" id="SSF101690">
    <property type="entry name" value="PAZ domain"/>
    <property type="match status" value="1"/>
</dbReference>
<dbReference type="SMART" id="SM00949">
    <property type="entry name" value="PAZ"/>
    <property type="match status" value="1"/>
</dbReference>
<feature type="domain" description="Piwi" evidence="3">
    <location>
        <begin position="391"/>
        <end position="696"/>
    </location>
</feature>
<dbReference type="PROSITE" id="PS50822">
    <property type="entry name" value="PIWI"/>
    <property type="match status" value="1"/>
</dbReference>
<dbReference type="InterPro" id="IPR036397">
    <property type="entry name" value="RNaseH_sf"/>
</dbReference>
<dbReference type="InterPro" id="IPR003165">
    <property type="entry name" value="Piwi"/>
</dbReference>
<evidence type="ECO:0000256" key="1">
    <source>
        <dbReference type="RuleBase" id="RU361178"/>
    </source>
</evidence>
<accession>A0A6B2KYJ1</accession>
<dbReference type="InterPro" id="IPR036085">
    <property type="entry name" value="PAZ_dom_sf"/>
</dbReference>
<reference evidence="4" key="1">
    <citation type="journal article" date="2020" name="J. Eukaryot. Microbiol.">
        <title>De novo Sequencing, Assembly and Annotation of the Transcriptome for the Free-Living Testate Amoeba Arcella intermedia.</title>
        <authorList>
            <person name="Ribeiro G.M."/>
            <person name="Porfirio-Sousa A.L."/>
            <person name="Maurer-Alcala X.X."/>
            <person name="Katz L.A."/>
            <person name="Lahr D.J.G."/>
        </authorList>
    </citation>
    <scope>NUCLEOTIDE SEQUENCE</scope>
</reference>
<dbReference type="PANTHER" id="PTHR22891">
    <property type="entry name" value="EUKARYOTIC TRANSLATION INITIATION FACTOR 2C"/>
    <property type="match status" value="1"/>
</dbReference>